<keyword evidence="3" id="KW-0813">Transport</keyword>
<evidence type="ECO:0000256" key="3">
    <source>
        <dbReference type="ARBA" id="ARBA00022448"/>
    </source>
</evidence>
<dbReference type="Pfam" id="PF12698">
    <property type="entry name" value="ABC2_membrane_3"/>
    <property type="match status" value="1"/>
</dbReference>
<feature type="transmembrane region" description="Helical" evidence="8">
    <location>
        <begin position="185"/>
        <end position="208"/>
    </location>
</feature>
<dbReference type="Proteomes" id="UP000183994">
    <property type="component" value="Unassembled WGS sequence"/>
</dbReference>
<evidence type="ECO:0000256" key="7">
    <source>
        <dbReference type="ARBA" id="ARBA00023136"/>
    </source>
</evidence>
<protein>
    <submittedName>
        <fullName evidence="10">ABC-2 type transport system permease protein</fullName>
    </submittedName>
</protein>
<keyword evidence="4" id="KW-1003">Cell membrane</keyword>
<dbReference type="PANTHER" id="PTHR30294:SF29">
    <property type="entry name" value="MULTIDRUG ABC TRANSPORTER PERMEASE YBHS-RELATED"/>
    <property type="match status" value="1"/>
</dbReference>
<feature type="transmembrane region" description="Helical" evidence="8">
    <location>
        <begin position="301"/>
        <end position="320"/>
    </location>
</feature>
<dbReference type="RefSeq" id="WP_073474411.1">
    <property type="nucleotide sequence ID" value="NZ_FQZU01000006.1"/>
</dbReference>
<evidence type="ECO:0000256" key="4">
    <source>
        <dbReference type="ARBA" id="ARBA00022475"/>
    </source>
</evidence>
<evidence type="ECO:0000256" key="6">
    <source>
        <dbReference type="ARBA" id="ARBA00022989"/>
    </source>
</evidence>
<feature type="transmembrane region" description="Helical" evidence="8">
    <location>
        <begin position="24"/>
        <end position="45"/>
    </location>
</feature>
<dbReference type="InterPro" id="IPR051449">
    <property type="entry name" value="ABC-2_transporter_component"/>
</dbReference>
<evidence type="ECO:0000313" key="11">
    <source>
        <dbReference type="Proteomes" id="UP000183994"/>
    </source>
</evidence>
<dbReference type="AlphaFoldDB" id="A0A1M6IBM0"/>
<dbReference type="OrthoDB" id="9808686at2"/>
<feature type="transmembrane region" description="Helical" evidence="8">
    <location>
        <begin position="352"/>
        <end position="371"/>
    </location>
</feature>
<dbReference type="EMBL" id="FQZU01000006">
    <property type="protein sequence ID" value="SHJ31828.1"/>
    <property type="molecule type" value="Genomic_DNA"/>
</dbReference>
<gene>
    <name evidence="10" type="ORF">SAMN02745216_01419</name>
</gene>
<evidence type="ECO:0000256" key="1">
    <source>
        <dbReference type="ARBA" id="ARBA00004651"/>
    </source>
</evidence>
<dbReference type="PANTHER" id="PTHR30294">
    <property type="entry name" value="MEMBRANE COMPONENT OF ABC TRANSPORTER YHHJ-RELATED"/>
    <property type="match status" value="1"/>
</dbReference>
<feature type="transmembrane region" description="Helical" evidence="8">
    <location>
        <begin position="326"/>
        <end position="345"/>
    </location>
</feature>
<keyword evidence="7 8" id="KW-0472">Membrane</keyword>
<dbReference type="InterPro" id="IPR013525">
    <property type="entry name" value="ABC2_TM"/>
</dbReference>
<dbReference type="PROSITE" id="PS51012">
    <property type="entry name" value="ABC_TM2"/>
    <property type="match status" value="1"/>
</dbReference>
<evidence type="ECO:0000313" key="10">
    <source>
        <dbReference type="EMBL" id="SHJ31828.1"/>
    </source>
</evidence>
<organism evidence="10 11">
    <name type="scientific">Desulfatibacillum alkenivorans DSM 16219</name>
    <dbReference type="NCBI Taxonomy" id="1121393"/>
    <lineage>
        <taxon>Bacteria</taxon>
        <taxon>Pseudomonadati</taxon>
        <taxon>Thermodesulfobacteriota</taxon>
        <taxon>Desulfobacteria</taxon>
        <taxon>Desulfobacterales</taxon>
        <taxon>Desulfatibacillaceae</taxon>
        <taxon>Desulfatibacillum</taxon>
    </lineage>
</organism>
<comment type="subcellular location">
    <subcellularLocation>
        <location evidence="1">Cell membrane</location>
        <topology evidence="1">Multi-pass membrane protein</topology>
    </subcellularLocation>
</comment>
<feature type="transmembrane region" description="Helical" evidence="8">
    <location>
        <begin position="234"/>
        <end position="256"/>
    </location>
</feature>
<keyword evidence="11" id="KW-1185">Reference proteome</keyword>
<feature type="transmembrane region" description="Helical" evidence="8">
    <location>
        <begin position="268"/>
        <end position="289"/>
    </location>
</feature>
<evidence type="ECO:0000256" key="5">
    <source>
        <dbReference type="ARBA" id="ARBA00022692"/>
    </source>
</evidence>
<name>A0A1M6IBM0_9BACT</name>
<accession>A0A1M6IBM0</accession>
<sequence length="380" mass="42054">MKGFKFQRMRAVARKEFIHLIRDWRSLALAIAIPVFLIAIFGWALTMDLSDVPTVVWDQSNTPQSRDYLSQFQGSPYFSVKYGVDNYRDIQKYLDTGQVIVALVIPWDFGDRILAGKTADVQVIVDGANTNNASLAMGYLTNLSRIYNSKVRAVRMAGRHLGATPGQAVIEPRAWYNADLRSRNVIIPGIIALVMVVIAAMLTSVTVAREWETGAMEQLISTPLRVPELVLGKITPYFVVGLTDVAIAVAMGRWIFHVPMRGNPGLLVLASSIFLLGALFFGLLLSIALKSQVLANQIAILSGYMPTLLLSGFVFGIHNMPLPIQGITYIVPARYFIAMLRGIYLKGVGLEILWLNGLLLTIYAAAMMILAHKKLRLMLD</sequence>
<dbReference type="STRING" id="1121393.SAMN02745216_01419"/>
<keyword evidence="5 8" id="KW-0812">Transmembrane</keyword>
<dbReference type="Gene3D" id="3.40.1710.10">
    <property type="entry name" value="abc type-2 transporter like domain"/>
    <property type="match status" value="1"/>
</dbReference>
<feature type="domain" description="ABC transmembrane type-2" evidence="9">
    <location>
        <begin position="137"/>
        <end position="378"/>
    </location>
</feature>
<dbReference type="GO" id="GO:0005886">
    <property type="term" value="C:plasma membrane"/>
    <property type="evidence" value="ECO:0007669"/>
    <property type="project" value="UniProtKB-SubCell"/>
</dbReference>
<reference evidence="11" key="1">
    <citation type="submission" date="2016-11" db="EMBL/GenBank/DDBJ databases">
        <authorList>
            <person name="Varghese N."/>
            <person name="Submissions S."/>
        </authorList>
    </citation>
    <scope>NUCLEOTIDE SEQUENCE [LARGE SCALE GENOMIC DNA]</scope>
    <source>
        <strain evidence="11">DSM 16219</strain>
    </source>
</reference>
<evidence type="ECO:0000259" key="9">
    <source>
        <dbReference type="PROSITE" id="PS51012"/>
    </source>
</evidence>
<evidence type="ECO:0000256" key="8">
    <source>
        <dbReference type="SAM" id="Phobius"/>
    </source>
</evidence>
<keyword evidence="6 8" id="KW-1133">Transmembrane helix</keyword>
<dbReference type="InterPro" id="IPR047817">
    <property type="entry name" value="ABC2_TM_bact-type"/>
</dbReference>
<dbReference type="GO" id="GO:0140359">
    <property type="term" value="F:ABC-type transporter activity"/>
    <property type="evidence" value="ECO:0007669"/>
    <property type="project" value="InterPro"/>
</dbReference>
<comment type="similarity">
    <text evidence="2">Belongs to the ABC-2 integral membrane protein family.</text>
</comment>
<evidence type="ECO:0000256" key="2">
    <source>
        <dbReference type="ARBA" id="ARBA00007783"/>
    </source>
</evidence>
<proteinExistence type="inferred from homology"/>